<dbReference type="InterPro" id="IPR041614">
    <property type="entry name" value="DprA_WH"/>
</dbReference>
<dbReference type="OrthoDB" id="9785707at2"/>
<dbReference type="InterPro" id="IPR057666">
    <property type="entry name" value="DrpA_SLOG"/>
</dbReference>
<evidence type="ECO:0000259" key="2">
    <source>
        <dbReference type="Pfam" id="PF02481"/>
    </source>
</evidence>
<dbReference type="AlphaFoldDB" id="A0A432ZEA4"/>
<comment type="caution">
    <text evidence="4">The sequence shown here is derived from an EMBL/GenBank/DDBJ whole genome shotgun (WGS) entry which is preliminary data.</text>
</comment>
<dbReference type="PANTHER" id="PTHR43022:SF1">
    <property type="entry name" value="PROTEIN SMF"/>
    <property type="match status" value="1"/>
</dbReference>
<protein>
    <submittedName>
        <fullName evidence="4">DNA-protecting protein DprA</fullName>
    </submittedName>
</protein>
<dbReference type="PANTHER" id="PTHR43022">
    <property type="entry name" value="PROTEIN SMF"/>
    <property type="match status" value="1"/>
</dbReference>
<evidence type="ECO:0000313" key="4">
    <source>
        <dbReference type="EMBL" id="RUO76305.1"/>
    </source>
</evidence>
<feature type="domain" description="Smf/DprA SLOG" evidence="2">
    <location>
        <begin position="53"/>
        <end position="258"/>
    </location>
</feature>
<reference evidence="4 5" key="1">
    <citation type="journal article" date="2011" name="Front. Microbiol.">
        <title>Genomic signatures of strain selection and enhancement in Bacillus atrophaeus var. globigii, a historical biowarfare simulant.</title>
        <authorList>
            <person name="Gibbons H.S."/>
            <person name="Broomall S.M."/>
            <person name="McNew L.A."/>
            <person name="Daligault H."/>
            <person name="Chapman C."/>
            <person name="Bruce D."/>
            <person name="Karavis M."/>
            <person name="Krepps M."/>
            <person name="McGregor P.A."/>
            <person name="Hong C."/>
            <person name="Park K.H."/>
            <person name="Akmal A."/>
            <person name="Feldman A."/>
            <person name="Lin J.S."/>
            <person name="Chang W.E."/>
            <person name="Higgs B.W."/>
            <person name="Demirev P."/>
            <person name="Lindquist J."/>
            <person name="Liem A."/>
            <person name="Fochler E."/>
            <person name="Read T.D."/>
            <person name="Tapia R."/>
            <person name="Johnson S."/>
            <person name="Bishop-Lilly K.A."/>
            <person name="Detter C."/>
            <person name="Han C."/>
            <person name="Sozhamannan S."/>
            <person name="Rosenzweig C.N."/>
            <person name="Skowronski E.W."/>
        </authorList>
    </citation>
    <scope>NUCLEOTIDE SEQUENCE [LARGE SCALE GENOMIC DNA]</scope>
    <source>
        <strain evidence="4 5">CL-SP19</strain>
    </source>
</reference>
<evidence type="ECO:0000313" key="5">
    <source>
        <dbReference type="Proteomes" id="UP000287908"/>
    </source>
</evidence>
<dbReference type="Proteomes" id="UP000287908">
    <property type="component" value="Unassembled WGS sequence"/>
</dbReference>
<evidence type="ECO:0000259" key="3">
    <source>
        <dbReference type="Pfam" id="PF17782"/>
    </source>
</evidence>
<dbReference type="Gene3D" id="3.40.50.450">
    <property type="match status" value="1"/>
</dbReference>
<dbReference type="NCBIfam" id="TIGR00732">
    <property type="entry name" value="dprA"/>
    <property type="match status" value="1"/>
</dbReference>
<sequence>MGLNRAKQEVKLAAKELACPAEVLERWQQSLKPVDSRLVNASLKWQEQANQGVISYFDRDYPVLLKTISNPPWLLFWQGRKELLAGAMVAVVGSRKASHSGLQMADWLAKQSANRGVTVVSGLAMGIDAQAHKAAVEHGLTVAVLGTGIDKIYPPRNRQLHRLIAHQGLLISEFPPGVAARMDHFPRRNRIISGISKGTVVVEAAKRSGSISTAIAAISEGRNVGAVPGSVFAKESEGCHWLLKQGAEVVTHPDDILAWFDLSSPLQAGPIEQEMNDQESLANSSLFANVGLEPATIDQLVSRSGLSAAEVTEQLLLLELQGAVAAVPGGYIKVGRR</sequence>
<dbReference type="GO" id="GO:0009294">
    <property type="term" value="P:DNA-mediated transformation"/>
    <property type="evidence" value="ECO:0007669"/>
    <property type="project" value="InterPro"/>
</dbReference>
<organism evidence="4 5">
    <name type="scientific">Idiomarina seosinensis</name>
    <dbReference type="NCBI Taxonomy" id="281739"/>
    <lineage>
        <taxon>Bacteria</taxon>
        <taxon>Pseudomonadati</taxon>
        <taxon>Pseudomonadota</taxon>
        <taxon>Gammaproteobacteria</taxon>
        <taxon>Alteromonadales</taxon>
        <taxon>Idiomarinaceae</taxon>
        <taxon>Idiomarina</taxon>
    </lineage>
</organism>
<dbReference type="Pfam" id="PF17782">
    <property type="entry name" value="WHD_DprA"/>
    <property type="match status" value="1"/>
</dbReference>
<dbReference type="Gene3D" id="1.10.10.10">
    <property type="entry name" value="Winged helix-like DNA-binding domain superfamily/Winged helix DNA-binding domain"/>
    <property type="match status" value="1"/>
</dbReference>
<dbReference type="Pfam" id="PF02481">
    <property type="entry name" value="DNA_processg_A"/>
    <property type="match status" value="1"/>
</dbReference>
<accession>A0A432ZEA4</accession>
<gene>
    <name evidence="4" type="primary">dprA</name>
    <name evidence="4" type="ORF">CWI81_08850</name>
</gene>
<proteinExistence type="inferred from homology"/>
<evidence type="ECO:0000256" key="1">
    <source>
        <dbReference type="ARBA" id="ARBA00006525"/>
    </source>
</evidence>
<keyword evidence="5" id="KW-1185">Reference proteome</keyword>
<feature type="domain" description="DprA winged helix" evidence="3">
    <location>
        <begin position="283"/>
        <end position="330"/>
    </location>
</feature>
<dbReference type="InterPro" id="IPR036388">
    <property type="entry name" value="WH-like_DNA-bd_sf"/>
</dbReference>
<comment type="similarity">
    <text evidence="1">Belongs to the DprA/Smf family.</text>
</comment>
<dbReference type="InterPro" id="IPR003488">
    <property type="entry name" value="DprA"/>
</dbReference>
<dbReference type="EMBL" id="PIQF01000002">
    <property type="protein sequence ID" value="RUO76305.1"/>
    <property type="molecule type" value="Genomic_DNA"/>
</dbReference>
<dbReference type="SUPFAM" id="SSF102405">
    <property type="entry name" value="MCP/YpsA-like"/>
    <property type="match status" value="1"/>
</dbReference>
<name>A0A432ZEA4_9GAMM</name>